<evidence type="ECO:0000256" key="8">
    <source>
        <dbReference type="ARBA" id="ARBA00023163"/>
    </source>
</evidence>
<evidence type="ECO:0000313" key="12">
    <source>
        <dbReference type="Ensembl" id="ENSCPBP00000013793.1"/>
    </source>
</evidence>
<organism evidence="12 13">
    <name type="scientific">Chrysemys picta bellii</name>
    <name type="common">Western painted turtle</name>
    <name type="synonym">Emys bellii</name>
    <dbReference type="NCBI Taxonomy" id="8478"/>
    <lineage>
        <taxon>Eukaryota</taxon>
        <taxon>Metazoa</taxon>
        <taxon>Chordata</taxon>
        <taxon>Craniata</taxon>
        <taxon>Vertebrata</taxon>
        <taxon>Euteleostomi</taxon>
        <taxon>Archelosauria</taxon>
        <taxon>Testudinata</taxon>
        <taxon>Testudines</taxon>
        <taxon>Cryptodira</taxon>
        <taxon>Durocryptodira</taxon>
        <taxon>Testudinoidea</taxon>
        <taxon>Emydidae</taxon>
        <taxon>Chrysemys</taxon>
    </lineage>
</organism>
<proteinExistence type="predicted"/>
<evidence type="ECO:0000256" key="10">
    <source>
        <dbReference type="PROSITE-ProRule" id="PRU00042"/>
    </source>
</evidence>
<dbReference type="AlphaFoldDB" id="A0A8C3FT00"/>
<dbReference type="Ensembl" id="ENSCPBT00000016358.1">
    <property type="protein sequence ID" value="ENSCPBP00000013793.1"/>
    <property type="gene ID" value="ENSCPBG00000010281.1"/>
</dbReference>
<keyword evidence="9" id="KW-0539">Nucleus</keyword>
<evidence type="ECO:0000256" key="6">
    <source>
        <dbReference type="ARBA" id="ARBA00023015"/>
    </source>
</evidence>
<dbReference type="FunFam" id="3.30.160.60:FF:000213">
    <property type="entry name" value="Zinc finger protein 624"/>
    <property type="match status" value="1"/>
</dbReference>
<keyword evidence="8" id="KW-0804">Transcription</keyword>
<reference evidence="12" key="1">
    <citation type="submission" date="2025-08" db="UniProtKB">
        <authorList>
            <consortium name="Ensembl"/>
        </authorList>
    </citation>
    <scope>IDENTIFICATION</scope>
</reference>
<keyword evidence="4 10" id="KW-0863">Zinc-finger</keyword>
<dbReference type="PROSITE" id="PS50157">
    <property type="entry name" value="ZINC_FINGER_C2H2_2"/>
    <property type="match status" value="4"/>
</dbReference>
<feature type="domain" description="C2H2-type" evidence="11">
    <location>
        <begin position="152"/>
        <end position="179"/>
    </location>
</feature>
<dbReference type="FunFam" id="3.30.160.60:FF:002343">
    <property type="entry name" value="Zinc finger protein 33A"/>
    <property type="match status" value="1"/>
</dbReference>
<dbReference type="Gene3D" id="3.30.160.60">
    <property type="entry name" value="Classic Zinc Finger"/>
    <property type="match status" value="5"/>
</dbReference>
<evidence type="ECO:0000256" key="1">
    <source>
        <dbReference type="ARBA" id="ARBA00004123"/>
    </source>
</evidence>
<evidence type="ECO:0000256" key="4">
    <source>
        <dbReference type="ARBA" id="ARBA00022771"/>
    </source>
</evidence>
<reference evidence="12" key="2">
    <citation type="submission" date="2025-09" db="UniProtKB">
        <authorList>
            <consortium name="Ensembl"/>
        </authorList>
    </citation>
    <scope>IDENTIFICATION</scope>
</reference>
<sequence length="224" mass="25638">MGTEKSLAPRASSRVPRTAWQTLLSAMPEPSSSMSYKVSALATNSSSTTQLSTPYCFCVISNLMEAGKSPSKSPVRRKRRRSQRLLSRAAVPLEFYRCDICKKDIKHLSNFQEHQRIHTGERPYHCETCQKNFIRCADLIKHRLVHSDNRPHCCDACGKHFKLAGDLAKHSKVHSDEAPFKCDVCAKRFKRTSCLIKHLRIHTEEKPFKCSQCSKRFKWECHAS</sequence>
<evidence type="ECO:0000256" key="5">
    <source>
        <dbReference type="ARBA" id="ARBA00022833"/>
    </source>
</evidence>
<evidence type="ECO:0000256" key="2">
    <source>
        <dbReference type="ARBA" id="ARBA00022723"/>
    </source>
</evidence>
<dbReference type="PROSITE" id="PS00028">
    <property type="entry name" value="ZINC_FINGER_C2H2_1"/>
    <property type="match status" value="4"/>
</dbReference>
<evidence type="ECO:0000256" key="9">
    <source>
        <dbReference type="ARBA" id="ARBA00023242"/>
    </source>
</evidence>
<feature type="domain" description="C2H2-type" evidence="11">
    <location>
        <begin position="180"/>
        <end position="207"/>
    </location>
</feature>
<evidence type="ECO:0000256" key="7">
    <source>
        <dbReference type="ARBA" id="ARBA00023125"/>
    </source>
</evidence>
<dbReference type="SUPFAM" id="SSF57667">
    <property type="entry name" value="beta-beta-alpha zinc fingers"/>
    <property type="match status" value="2"/>
</dbReference>
<dbReference type="Pfam" id="PF00096">
    <property type="entry name" value="zf-C2H2"/>
    <property type="match status" value="3"/>
</dbReference>
<feature type="domain" description="C2H2-type" evidence="11">
    <location>
        <begin position="96"/>
        <end position="123"/>
    </location>
</feature>
<dbReference type="GO" id="GO:0008270">
    <property type="term" value="F:zinc ion binding"/>
    <property type="evidence" value="ECO:0007669"/>
    <property type="project" value="UniProtKB-KW"/>
</dbReference>
<keyword evidence="13" id="KW-1185">Reference proteome</keyword>
<evidence type="ECO:0000259" key="11">
    <source>
        <dbReference type="PROSITE" id="PS50157"/>
    </source>
</evidence>
<evidence type="ECO:0000313" key="13">
    <source>
        <dbReference type="Proteomes" id="UP000694380"/>
    </source>
</evidence>
<dbReference type="Proteomes" id="UP000694380">
    <property type="component" value="Unplaced"/>
</dbReference>
<dbReference type="PANTHER" id="PTHR23226">
    <property type="entry name" value="ZINC FINGER AND SCAN DOMAIN-CONTAINING"/>
    <property type="match status" value="1"/>
</dbReference>
<keyword evidence="5" id="KW-0862">Zinc</keyword>
<keyword evidence="7" id="KW-0238">DNA-binding</keyword>
<comment type="subcellular location">
    <subcellularLocation>
        <location evidence="1">Nucleus</location>
    </subcellularLocation>
</comment>
<dbReference type="GeneTree" id="ENSGT00940000163265"/>
<evidence type="ECO:0000256" key="3">
    <source>
        <dbReference type="ARBA" id="ARBA00022737"/>
    </source>
</evidence>
<keyword evidence="3" id="KW-0677">Repeat</keyword>
<dbReference type="SMART" id="SM00355">
    <property type="entry name" value="ZnF_C2H2"/>
    <property type="match status" value="4"/>
</dbReference>
<dbReference type="InterPro" id="IPR036236">
    <property type="entry name" value="Znf_C2H2_sf"/>
</dbReference>
<keyword evidence="6" id="KW-0805">Transcription regulation</keyword>
<accession>A0A8C3FT00</accession>
<dbReference type="OMA" id="KWECHAS"/>
<protein>
    <recommendedName>
        <fullName evidence="11">C2H2-type domain-containing protein</fullName>
    </recommendedName>
</protein>
<dbReference type="InterPro" id="IPR013087">
    <property type="entry name" value="Znf_C2H2_type"/>
</dbReference>
<dbReference type="GO" id="GO:0005634">
    <property type="term" value="C:nucleus"/>
    <property type="evidence" value="ECO:0007669"/>
    <property type="project" value="UniProtKB-SubCell"/>
</dbReference>
<feature type="domain" description="C2H2-type" evidence="11">
    <location>
        <begin position="124"/>
        <end position="151"/>
    </location>
</feature>
<dbReference type="GO" id="GO:0003677">
    <property type="term" value="F:DNA binding"/>
    <property type="evidence" value="ECO:0007669"/>
    <property type="project" value="UniProtKB-KW"/>
</dbReference>
<name>A0A8C3FT00_CHRPI</name>
<keyword evidence="2" id="KW-0479">Metal-binding</keyword>